<organism evidence="1 2">
    <name type="scientific">Peronosclerospora sorghi</name>
    <dbReference type="NCBI Taxonomy" id="230839"/>
    <lineage>
        <taxon>Eukaryota</taxon>
        <taxon>Sar</taxon>
        <taxon>Stramenopiles</taxon>
        <taxon>Oomycota</taxon>
        <taxon>Peronosporomycetes</taxon>
        <taxon>Peronosporales</taxon>
        <taxon>Peronosporaceae</taxon>
        <taxon>Peronosclerospora</taxon>
    </lineage>
</organism>
<comment type="caution">
    <text evidence="1">The sequence shown here is derived from an EMBL/GenBank/DDBJ whole genome shotgun (WGS) entry which is preliminary data.</text>
</comment>
<protein>
    <submittedName>
        <fullName evidence="1">Uncharacterized protein</fullName>
    </submittedName>
</protein>
<evidence type="ECO:0000313" key="1">
    <source>
        <dbReference type="EMBL" id="KAI9907489.1"/>
    </source>
</evidence>
<dbReference type="Proteomes" id="UP001163321">
    <property type="component" value="Chromosome 8"/>
</dbReference>
<evidence type="ECO:0000313" key="2">
    <source>
        <dbReference type="Proteomes" id="UP001163321"/>
    </source>
</evidence>
<dbReference type="EMBL" id="CM047587">
    <property type="protein sequence ID" value="KAI9907489.1"/>
    <property type="molecule type" value="Genomic_DNA"/>
</dbReference>
<accession>A0ACC0VNI8</accession>
<keyword evidence="2" id="KW-1185">Reference proteome</keyword>
<proteinExistence type="predicted"/>
<sequence length="738" mass="81804">MKALTHRLRGHRVNKGDDGYKTHEIERSFHGEDTTLDDPNKRKQRRVMDNRRERTASDDHRSLKPNASSCNMLLASTFVDSPSLMNLPSKLKEHRRNVLEHVPTNMKRLRQRQKQNLAKTPRLNVNNISPEALSGELMDTHGISRSDSTSNRISCVSAERQRAHTSLTRSVYSKPTFLSVEHEKPALLIDVRYSGWLSIKRGVLKVPDKRYFFIVHQRSELFACKDDISFNLWLASGHALDPSGVEDDVSRTGGLCPEVVGTVIRAEAESEQEKCTVGLKTFQMMIRSASKCSTLLCTAPSSEKVTQWLEALQEIQVTKRGETTEGQDDLRNTSKDCEIGPIISVAKMSRVYANGTLQYKPHAAEDDVASVASSPTSLTDSSPTSAVLEHAEYFGSAARLTTQLSRLHSGSSCSSMASGQSVASTSGNVLLFVPVAGSALTASAARMAKAREELDTLVAKGAKLPSRVMVDPVNGEAVAWRYGAPDYLLTDLAYVKGRVREQDTSPLASYVEECCQTFIMEATHKARYEQWHSVCQKTFYLQVNDGMRVPGRLIHENDMLGLLYLGDTEANMSDGHKEHEERQDPRAEFAEAFPDGFPMEVLQVFTQPPQCYFMWRHWGPFTGKFRGVKGDGSTVEVCGFGEMTVYASGIHSLRLFFKPADLLSSLRQATARVPRRVTVSSSSPSSKVASKRSKRAASTGGVPAIRKEAVLNPKTSEIIEGLANFTIEATKLHRKQTQ</sequence>
<gene>
    <name evidence="1" type="ORF">PsorP6_016676</name>
</gene>
<name>A0ACC0VNI8_9STRA</name>
<reference evidence="1 2" key="1">
    <citation type="journal article" date="2022" name="bioRxiv">
        <title>The genome of the oomycete Peronosclerospora sorghi, a cosmopolitan pathogen of maize and sorghum, is inflated with dispersed pseudogenes.</title>
        <authorList>
            <person name="Fletcher K."/>
            <person name="Martin F."/>
            <person name="Isakeit T."/>
            <person name="Cavanaugh K."/>
            <person name="Magill C."/>
            <person name="Michelmore R."/>
        </authorList>
    </citation>
    <scope>NUCLEOTIDE SEQUENCE [LARGE SCALE GENOMIC DNA]</scope>
    <source>
        <strain evidence="1">P6</strain>
    </source>
</reference>